<comment type="caution">
    <text evidence="1">The sequence shown here is derived from an EMBL/GenBank/DDBJ whole genome shotgun (WGS) entry which is preliminary data.</text>
</comment>
<dbReference type="EMBL" id="CAJVQB010012098">
    <property type="protein sequence ID" value="CAG8752769.1"/>
    <property type="molecule type" value="Genomic_DNA"/>
</dbReference>
<organism evidence="1 2">
    <name type="scientific">Gigaspora margarita</name>
    <dbReference type="NCBI Taxonomy" id="4874"/>
    <lineage>
        <taxon>Eukaryota</taxon>
        <taxon>Fungi</taxon>
        <taxon>Fungi incertae sedis</taxon>
        <taxon>Mucoromycota</taxon>
        <taxon>Glomeromycotina</taxon>
        <taxon>Glomeromycetes</taxon>
        <taxon>Diversisporales</taxon>
        <taxon>Gigasporaceae</taxon>
        <taxon>Gigaspora</taxon>
    </lineage>
</organism>
<gene>
    <name evidence="1" type="ORF">GMARGA_LOCUS16580</name>
</gene>
<protein>
    <submittedName>
        <fullName evidence="1">38752_t:CDS:1</fullName>
    </submittedName>
</protein>
<sequence length="61" mass="7414">IEPYQLFEGKLKFKELDKNGLEYTYIYTGLFTEFLDWFGFDTKNKKATFYIDGMQRYTPLH</sequence>
<name>A0ABN7VD81_GIGMA</name>
<dbReference type="Proteomes" id="UP000789901">
    <property type="component" value="Unassembled WGS sequence"/>
</dbReference>
<evidence type="ECO:0000313" key="2">
    <source>
        <dbReference type="Proteomes" id="UP000789901"/>
    </source>
</evidence>
<proteinExistence type="predicted"/>
<accession>A0ABN7VD81</accession>
<evidence type="ECO:0000313" key="1">
    <source>
        <dbReference type="EMBL" id="CAG8752769.1"/>
    </source>
</evidence>
<reference evidence="1 2" key="1">
    <citation type="submission" date="2021-06" db="EMBL/GenBank/DDBJ databases">
        <authorList>
            <person name="Kallberg Y."/>
            <person name="Tangrot J."/>
            <person name="Rosling A."/>
        </authorList>
    </citation>
    <scope>NUCLEOTIDE SEQUENCE [LARGE SCALE GENOMIC DNA]</scope>
    <source>
        <strain evidence="1 2">120-4 pot B 10/14</strain>
    </source>
</reference>
<keyword evidence="2" id="KW-1185">Reference proteome</keyword>
<feature type="non-terminal residue" evidence="1">
    <location>
        <position position="1"/>
    </location>
</feature>